<name>A0A1J8Q5P1_9AGAM</name>
<evidence type="ECO:0000313" key="2">
    <source>
        <dbReference type="EMBL" id="OJA16333.1"/>
    </source>
</evidence>
<accession>A0A1J8Q5P1</accession>
<organism evidence="2 3">
    <name type="scientific">Rhizopogon vesiculosus</name>
    <dbReference type="NCBI Taxonomy" id="180088"/>
    <lineage>
        <taxon>Eukaryota</taxon>
        <taxon>Fungi</taxon>
        <taxon>Dikarya</taxon>
        <taxon>Basidiomycota</taxon>
        <taxon>Agaricomycotina</taxon>
        <taxon>Agaricomycetes</taxon>
        <taxon>Agaricomycetidae</taxon>
        <taxon>Boletales</taxon>
        <taxon>Suillineae</taxon>
        <taxon>Rhizopogonaceae</taxon>
        <taxon>Rhizopogon</taxon>
    </lineage>
</organism>
<feature type="region of interest" description="Disordered" evidence="1">
    <location>
        <begin position="1"/>
        <end position="34"/>
    </location>
</feature>
<dbReference type="OrthoDB" id="3265499at2759"/>
<proteinExistence type="predicted"/>
<keyword evidence="3" id="KW-1185">Reference proteome</keyword>
<gene>
    <name evidence="2" type="ORF">AZE42_06576</name>
</gene>
<reference evidence="2 3" key="1">
    <citation type="submission" date="2016-03" db="EMBL/GenBank/DDBJ databases">
        <title>Comparative genomics of the ectomycorrhizal sister species Rhizopogon vinicolor and Rhizopogon vesiculosus (Basidiomycota: Boletales) reveals a divergence of the mating type B locus.</title>
        <authorList>
            <person name="Mujic A.B."/>
            <person name="Kuo A."/>
            <person name="Tritt A."/>
            <person name="Lipzen A."/>
            <person name="Chen C."/>
            <person name="Johnson J."/>
            <person name="Sharma A."/>
            <person name="Barry K."/>
            <person name="Grigoriev I.V."/>
            <person name="Spatafora J.W."/>
        </authorList>
    </citation>
    <scope>NUCLEOTIDE SEQUENCE [LARGE SCALE GENOMIC DNA]</scope>
    <source>
        <strain evidence="2 3">AM-OR11-056</strain>
    </source>
</reference>
<protein>
    <submittedName>
        <fullName evidence="2">Uncharacterized protein</fullName>
    </submittedName>
</protein>
<dbReference type="AlphaFoldDB" id="A0A1J8Q5P1"/>
<sequence>MSVGNNVLEEQPLLSNSKPPSYHNSPEGSSRTQDGDTVILIHEDETSDSPKEPATRKQMIVHSVLTLLGLFMLAIFTKYSIDADDIEFVGNALKSALGGGLSGAAGKFVMYESKLKGALVEVHMAVYHHRFKSKKCDVFNMVLRELIILSPPAAMPSSPSKRRRLNAGPSTQQRKEPVRGS</sequence>
<feature type="compositionally biased region" description="Polar residues" evidence="1">
    <location>
        <begin position="13"/>
        <end position="32"/>
    </location>
</feature>
<dbReference type="EMBL" id="LVVM01002647">
    <property type="protein sequence ID" value="OJA16333.1"/>
    <property type="molecule type" value="Genomic_DNA"/>
</dbReference>
<feature type="region of interest" description="Disordered" evidence="1">
    <location>
        <begin position="154"/>
        <end position="181"/>
    </location>
</feature>
<evidence type="ECO:0000313" key="3">
    <source>
        <dbReference type="Proteomes" id="UP000183567"/>
    </source>
</evidence>
<evidence type="ECO:0000256" key="1">
    <source>
        <dbReference type="SAM" id="MobiDB-lite"/>
    </source>
</evidence>
<dbReference type="Proteomes" id="UP000183567">
    <property type="component" value="Unassembled WGS sequence"/>
</dbReference>
<comment type="caution">
    <text evidence="2">The sequence shown here is derived from an EMBL/GenBank/DDBJ whole genome shotgun (WGS) entry which is preliminary data.</text>
</comment>